<feature type="compositionally biased region" description="Low complexity" evidence="3">
    <location>
        <begin position="556"/>
        <end position="565"/>
    </location>
</feature>
<proteinExistence type="predicted"/>
<feature type="region of interest" description="Disordered" evidence="3">
    <location>
        <begin position="30"/>
        <end position="239"/>
    </location>
</feature>
<feature type="domain" description="Fork-head" evidence="4">
    <location>
        <begin position="340"/>
        <end position="432"/>
    </location>
</feature>
<feature type="compositionally biased region" description="Low complexity" evidence="3">
    <location>
        <begin position="221"/>
        <end position="239"/>
    </location>
</feature>
<feature type="compositionally biased region" description="Pro residues" evidence="3">
    <location>
        <begin position="166"/>
        <end position="177"/>
    </location>
</feature>
<protein>
    <recommendedName>
        <fullName evidence="4">Fork-head domain-containing protein</fullName>
    </recommendedName>
</protein>
<dbReference type="PROSITE" id="PS50039">
    <property type="entry name" value="FORK_HEAD_3"/>
    <property type="match status" value="1"/>
</dbReference>
<dbReference type="EMBL" id="JARKIF010000014">
    <property type="protein sequence ID" value="KAJ7623295.1"/>
    <property type="molecule type" value="Genomic_DNA"/>
</dbReference>
<feature type="region of interest" description="Disordered" evidence="3">
    <location>
        <begin position="547"/>
        <end position="613"/>
    </location>
</feature>
<dbReference type="PRINTS" id="PR00053">
    <property type="entry name" value="FORKHEAD"/>
</dbReference>
<feature type="compositionally biased region" description="Polar residues" evidence="3">
    <location>
        <begin position="503"/>
        <end position="513"/>
    </location>
</feature>
<dbReference type="Gene3D" id="1.10.10.10">
    <property type="entry name" value="Winged helix-like DNA-binding domain superfamily/Winged helix DNA-binding domain"/>
    <property type="match status" value="1"/>
</dbReference>
<name>A0AAD7FGP8_9AGAR</name>
<organism evidence="5 6">
    <name type="scientific">Roridomyces roridus</name>
    <dbReference type="NCBI Taxonomy" id="1738132"/>
    <lineage>
        <taxon>Eukaryota</taxon>
        <taxon>Fungi</taxon>
        <taxon>Dikarya</taxon>
        <taxon>Basidiomycota</taxon>
        <taxon>Agaricomycotina</taxon>
        <taxon>Agaricomycetes</taxon>
        <taxon>Agaricomycetidae</taxon>
        <taxon>Agaricales</taxon>
        <taxon>Marasmiineae</taxon>
        <taxon>Mycenaceae</taxon>
        <taxon>Roridomyces</taxon>
    </lineage>
</organism>
<dbReference type="GO" id="GO:0005634">
    <property type="term" value="C:nucleus"/>
    <property type="evidence" value="ECO:0007669"/>
    <property type="project" value="UniProtKB-SubCell"/>
</dbReference>
<dbReference type="InterPro" id="IPR001766">
    <property type="entry name" value="Fork_head_dom"/>
</dbReference>
<feature type="compositionally biased region" description="Polar residues" evidence="3">
    <location>
        <begin position="273"/>
        <end position="282"/>
    </location>
</feature>
<evidence type="ECO:0000313" key="6">
    <source>
        <dbReference type="Proteomes" id="UP001221142"/>
    </source>
</evidence>
<feature type="compositionally biased region" description="Low complexity" evidence="3">
    <location>
        <begin position="292"/>
        <end position="301"/>
    </location>
</feature>
<feature type="region of interest" description="Disordered" evidence="3">
    <location>
        <begin position="674"/>
        <end position="850"/>
    </location>
</feature>
<reference evidence="5" key="1">
    <citation type="submission" date="2023-03" db="EMBL/GenBank/DDBJ databases">
        <title>Massive genome expansion in bonnet fungi (Mycena s.s.) driven by repeated elements and novel gene families across ecological guilds.</title>
        <authorList>
            <consortium name="Lawrence Berkeley National Laboratory"/>
            <person name="Harder C.B."/>
            <person name="Miyauchi S."/>
            <person name="Viragh M."/>
            <person name="Kuo A."/>
            <person name="Thoen E."/>
            <person name="Andreopoulos B."/>
            <person name="Lu D."/>
            <person name="Skrede I."/>
            <person name="Drula E."/>
            <person name="Henrissat B."/>
            <person name="Morin E."/>
            <person name="Kohler A."/>
            <person name="Barry K."/>
            <person name="LaButti K."/>
            <person name="Morin E."/>
            <person name="Salamov A."/>
            <person name="Lipzen A."/>
            <person name="Mereny Z."/>
            <person name="Hegedus B."/>
            <person name="Baldrian P."/>
            <person name="Stursova M."/>
            <person name="Weitz H."/>
            <person name="Taylor A."/>
            <person name="Grigoriev I.V."/>
            <person name="Nagy L.G."/>
            <person name="Martin F."/>
            <person name="Kauserud H."/>
        </authorList>
    </citation>
    <scope>NUCLEOTIDE SEQUENCE</scope>
    <source>
        <strain evidence="5">9284</strain>
    </source>
</reference>
<comment type="caution">
    <text evidence="5">The sequence shown here is derived from an EMBL/GenBank/DDBJ whole genome shotgun (WGS) entry which is preliminary data.</text>
</comment>
<keyword evidence="2" id="KW-0539">Nucleus</keyword>
<comment type="subcellular location">
    <subcellularLocation>
        <location evidence="2">Nucleus</location>
    </subcellularLocation>
</comment>
<dbReference type="CDD" id="cd00059">
    <property type="entry name" value="FH_FOX"/>
    <property type="match status" value="1"/>
</dbReference>
<feature type="region of interest" description="Disordered" evidence="3">
    <location>
        <begin position="433"/>
        <end position="513"/>
    </location>
</feature>
<dbReference type="InterPro" id="IPR036388">
    <property type="entry name" value="WH-like_DNA-bd_sf"/>
</dbReference>
<dbReference type="InterPro" id="IPR050211">
    <property type="entry name" value="FOX_domain-containing"/>
</dbReference>
<feature type="compositionally biased region" description="Basic and acidic residues" evidence="3">
    <location>
        <begin position="593"/>
        <end position="604"/>
    </location>
</feature>
<feature type="compositionally biased region" description="Basic residues" evidence="3">
    <location>
        <begin position="116"/>
        <end position="125"/>
    </location>
</feature>
<evidence type="ECO:0000256" key="2">
    <source>
        <dbReference type="PROSITE-ProRule" id="PRU00089"/>
    </source>
</evidence>
<gene>
    <name evidence="5" type="ORF">FB45DRAFT_101338</name>
</gene>
<evidence type="ECO:0000256" key="1">
    <source>
        <dbReference type="ARBA" id="ARBA00023125"/>
    </source>
</evidence>
<dbReference type="SUPFAM" id="SSF46785">
    <property type="entry name" value="Winged helix' DNA-binding domain"/>
    <property type="match status" value="1"/>
</dbReference>
<dbReference type="PANTHER" id="PTHR11829">
    <property type="entry name" value="FORKHEAD BOX PROTEIN"/>
    <property type="match status" value="1"/>
</dbReference>
<evidence type="ECO:0000256" key="3">
    <source>
        <dbReference type="SAM" id="MobiDB-lite"/>
    </source>
</evidence>
<dbReference type="GO" id="GO:0000978">
    <property type="term" value="F:RNA polymerase II cis-regulatory region sequence-specific DNA binding"/>
    <property type="evidence" value="ECO:0007669"/>
    <property type="project" value="TreeGrafter"/>
</dbReference>
<evidence type="ECO:0000313" key="5">
    <source>
        <dbReference type="EMBL" id="KAJ7623295.1"/>
    </source>
</evidence>
<dbReference type="Pfam" id="PF00250">
    <property type="entry name" value="Forkhead"/>
    <property type="match status" value="1"/>
</dbReference>
<dbReference type="SMART" id="SM00339">
    <property type="entry name" value="FH"/>
    <property type="match status" value="1"/>
</dbReference>
<dbReference type="InterPro" id="IPR036390">
    <property type="entry name" value="WH_DNA-bd_sf"/>
</dbReference>
<dbReference type="GO" id="GO:0000981">
    <property type="term" value="F:DNA-binding transcription factor activity, RNA polymerase II-specific"/>
    <property type="evidence" value="ECO:0007669"/>
    <property type="project" value="TreeGrafter"/>
</dbReference>
<feature type="compositionally biased region" description="Low complexity" evidence="3">
    <location>
        <begin position="194"/>
        <end position="213"/>
    </location>
</feature>
<sequence length="850" mass="92244">MASPISQLLNSLGITRQDLSERSEQMKRFLSFEPSEGSSRVSNAQPASSTSDSQTLSRSSSSSALITRQPSHPSSITTHDASPTPGASSVKLEPTEEPLPSRPFDAMEAVLERQRLNRKQKRSKRREQDPREQDSPPDSRDVSPEGPRQPLPPLSRDDSRETSLFPRPPATQPPPVTPSRSKHYREHTSYTGAKVPVVKPESPSPTPTCSRAPAPAPSPAPASTSAPAPATTSAPIPATTSAPAYPYPYYYYSAAYSQSRFLSLPFRTAPASTPVKSTRFQQSSPLPPSSPPDATSPASSPVHPRLFNVVSSPGPMMSEGEEAEKALPYTLPPGPYSHERPHYSYAALIGQAILSSPEHRLTLQEIYEWIVTVYPHYKRGERTWMNSIRHVLSTTVHFRKISRERSAGRSHWAIFDDDLECFADKNYRRPGAMVRSLPVPRPKKRPAEEDVASSPSTSTVQPRAKRFKETSTSMASSVPAVASEQPPFLLPALVHPQGKPKNSRTGSHHQSYYESCKPAPLPFVPSDILFPPLPSGSDRLVAISRKEDNAEGNGAPSSPVLSSSAPGPPSTPDLTPNNSSSSPIPESDDAPPSDDRVAVKHESSDDSTLLRPSPILAGDQSLLRPVQFWQNSADKGQALQPGIQLQDSATIESDDDDDDDVPLILLYQADKLEKRRQVAPKKATPSPTLHRRKTATAARTGSKNGKRKKSNTARVVPTIAAPSTPPRNTTRRKTQLSPMHTPLSHKGGSRSYLDPPPVLGHAAGKRRADDEDVPQDDAEPAELMQTPSRKRNVSGPSAYPITPRRLLFPSDGSSPFRTPGGGVLGASPFRTPLGFRGGIFDPHDPSTLLD</sequence>
<feature type="region of interest" description="Disordered" evidence="3">
    <location>
        <begin position="273"/>
        <end position="321"/>
    </location>
</feature>
<feature type="compositionally biased region" description="Polar residues" evidence="3">
    <location>
        <begin position="64"/>
        <end position="87"/>
    </location>
</feature>
<dbReference type="AlphaFoldDB" id="A0AAD7FGP8"/>
<feature type="compositionally biased region" description="Basic and acidic residues" evidence="3">
    <location>
        <begin position="126"/>
        <end position="143"/>
    </location>
</feature>
<dbReference type="PRINTS" id="PR01217">
    <property type="entry name" value="PRICHEXTENSN"/>
</dbReference>
<feature type="DNA-binding region" description="Fork-head" evidence="2">
    <location>
        <begin position="340"/>
        <end position="432"/>
    </location>
</feature>
<evidence type="ECO:0000259" key="4">
    <source>
        <dbReference type="PROSITE" id="PS50039"/>
    </source>
</evidence>
<feature type="compositionally biased region" description="Polar residues" evidence="3">
    <location>
        <begin position="36"/>
        <end position="47"/>
    </location>
</feature>
<dbReference type="Proteomes" id="UP001221142">
    <property type="component" value="Unassembled WGS sequence"/>
</dbReference>
<feature type="compositionally biased region" description="Low complexity" evidence="3">
    <location>
        <begin position="48"/>
        <end position="63"/>
    </location>
</feature>
<dbReference type="PANTHER" id="PTHR11829:SF343">
    <property type="entry name" value="FORK-HEAD DOMAIN-CONTAINING PROTEIN"/>
    <property type="match status" value="1"/>
</dbReference>
<feature type="compositionally biased region" description="Acidic residues" evidence="3">
    <location>
        <begin position="770"/>
        <end position="780"/>
    </location>
</feature>
<keyword evidence="6" id="KW-1185">Reference proteome</keyword>
<keyword evidence="1 2" id="KW-0238">DNA-binding</keyword>
<accession>A0AAD7FGP8</accession>